<proteinExistence type="predicted"/>
<protein>
    <submittedName>
        <fullName evidence="1">Uncharacterized protein</fullName>
    </submittedName>
</protein>
<evidence type="ECO:0000313" key="2">
    <source>
        <dbReference type="Proteomes" id="UP000019484"/>
    </source>
</evidence>
<dbReference type="eggNOG" id="ENOG502SE6U">
    <property type="taxonomic scope" value="Eukaryota"/>
</dbReference>
<comment type="caution">
    <text evidence="1">The sequence shown here is derived from an EMBL/GenBank/DDBJ whole genome shotgun (WGS) entry which is preliminary data.</text>
</comment>
<dbReference type="PANTHER" id="PTHR39609">
    <property type="entry name" value="RFEG-RELATED"/>
    <property type="match status" value="1"/>
</dbReference>
<reference evidence="1 2" key="1">
    <citation type="submission" date="2013-03" db="EMBL/GenBank/DDBJ databases">
        <title>The Genome Sequence of Capronia coronata CBS 617.96.</title>
        <authorList>
            <consortium name="The Broad Institute Genomics Platform"/>
            <person name="Cuomo C."/>
            <person name="de Hoog S."/>
            <person name="Gorbushina A."/>
            <person name="Walker B."/>
            <person name="Young S.K."/>
            <person name="Zeng Q."/>
            <person name="Gargeya S."/>
            <person name="Fitzgerald M."/>
            <person name="Haas B."/>
            <person name="Abouelleil A."/>
            <person name="Allen A.W."/>
            <person name="Alvarado L."/>
            <person name="Arachchi H.M."/>
            <person name="Berlin A.M."/>
            <person name="Chapman S.B."/>
            <person name="Gainer-Dewar J."/>
            <person name="Goldberg J."/>
            <person name="Griggs A."/>
            <person name="Gujja S."/>
            <person name="Hansen M."/>
            <person name="Howarth C."/>
            <person name="Imamovic A."/>
            <person name="Ireland A."/>
            <person name="Larimer J."/>
            <person name="McCowan C."/>
            <person name="Murphy C."/>
            <person name="Pearson M."/>
            <person name="Poon T.W."/>
            <person name="Priest M."/>
            <person name="Roberts A."/>
            <person name="Saif S."/>
            <person name="Shea T."/>
            <person name="Sisk P."/>
            <person name="Sykes S."/>
            <person name="Wortman J."/>
            <person name="Nusbaum C."/>
            <person name="Birren B."/>
        </authorList>
    </citation>
    <scope>NUCLEOTIDE SEQUENCE [LARGE SCALE GENOMIC DNA]</scope>
    <source>
        <strain evidence="1 2">CBS 617.96</strain>
    </source>
</reference>
<dbReference type="OrthoDB" id="3827557at2759"/>
<dbReference type="Proteomes" id="UP000019484">
    <property type="component" value="Unassembled WGS sequence"/>
</dbReference>
<dbReference type="AlphaFoldDB" id="W9YQ78"/>
<dbReference type="STRING" id="1182541.W9YQ78"/>
<dbReference type="GeneID" id="19158011"/>
<dbReference type="PANTHER" id="PTHR39609:SF2">
    <property type="entry name" value="TRANSCRIPTION FACTOR RFEG"/>
    <property type="match status" value="1"/>
</dbReference>
<dbReference type="HOGENOM" id="CLU_126642_1_1_1"/>
<keyword evidence="2" id="KW-1185">Reference proteome</keyword>
<dbReference type="EMBL" id="AMWN01000002">
    <property type="protein sequence ID" value="EXJ94718.1"/>
    <property type="molecule type" value="Genomic_DNA"/>
</dbReference>
<name>W9YQ78_9EURO</name>
<sequence>MPQPTGSVQEYWLPGYGLSRHIVLRQLQFFLGPSATVRPYSYHGREGYLINGTPLTKEQIEDLRRQSREYERQQTIRMSGKTIASTDAVEPDINELVVVTVSRRSGPVYDSKSYSPYQRAR</sequence>
<evidence type="ECO:0000313" key="1">
    <source>
        <dbReference type="EMBL" id="EXJ94718.1"/>
    </source>
</evidence>
<dbReference type="RefSeq" id="XP_007722212.1">
    <property type="nucleotide sequence ID" value="XM_007724022.1"/>
</dbReference>
<accession>W9YQ78</accession>
<gene>
    <name evidence="1" type="ORF">A1O1_03115</name>
</gene>
<organism evidence="1 2">
    <name type="scientific">Capronia coronata CBS 617.96</name>
    <dbReference type="NCBI Taxonomy" id="1182541"/>
    <lineage>
        <taxon>Eukaryota</taxon>
        <taxon>Fungi</taxon>
        <taxon>Dikarya</taxon>
        <taxon>Ascomycota</taxon>
        <taxon>Pezizomycotina</taxon>
        <taxon>Eurotiomycetes</taxon>
        <taxon>Chaetothyriomycetidae</taxon>
        <taxon>Chaetothyriales</taxon>
        <taxon>Herpotrichiellaceae</taxon>
        <taxon>Capronia</taxon>
    </lineage>
</organism>